<reference evidence="2 4" key="1">
    <citation type="submission" date="2008-03" db="EMBL/GenBank/DDBJ databases">
        <title>Annotation of Ixodes scapularis.</title>
        <authorList>
            <consortium name="Ixodes scapularis Genome Project Consortium"/>
            <person name="Caler E."/>
            <person name="Hannick L.I."/>
            <person name="Bidwell S."/>
            <person name="Joardar V."/>
            <person name="Thiagarajan M."/>
            <person name="Amedeo P."/>
            <person name="Galinsky K.J."/>
            <person name="Schobel S."/>
            <person name="Inman J."/>
            <person name="Hostetler J."/>
            <person name="Miller J."/>
            <person name="Hammond M."/>
            <person name="Megy K."/>
            <person name="Lawson D."/>
            <person name="Kodira C."/>
            <person name="Sutton G."/>
            <person name="Meyer J."/>
            <person name="Hill C.A."/>
            <person name="Birren B."/>
            <person name="Nene V."/>
            <person name="Collins F."/>
            <person name="Alarcon-Chaidez F."/>
            <person name="Wikel S."/>
            <person name="Strausberg R."/>
        </authorList>
    </citation>
    <scope>NUCLEOTIDE SEQUENCE [LARGE SCALE GENOMIC DNA]</scope>
    <source>
        <strain evidence="4">Wikel</strain>
        <strain evidence="2">Wikel colony</strain>
    </source>
</reference>
<organism>
    <name type="scientific">Ixodes scapularis</name>
    <name type="common">Black-legged tick</name>
    <name type="synonym">Deer tick</name>
    <dbReference type="NCBI Taxonomy" id="6945"/>
    <lineage>
        <taxon>Eukaryota</taxon>
        <taxon>Metazoa</taxon>
        <taxon>Ecdysozoa</taxon>
        <taxon>Arthropoda</taxon>
        <taxon>Chelicerata</taxon>
        <taxon>Arachnida</taxon>
        <taxon>Acari</taxon>
        <taxon>Parasitiformes</taxon>
        <taxon>Ixodida</taxon>
        <taxon>Ixodoidea</taxon>
        <taxon>Ixodidae</taxon>
        <taxon>Ixodinae</taxon>
        <taxon>Ixodes</taxon>
    </lineage>
</organism>
<dbReference type="ESTHER" id="ixosc-b7pas9">
    <property type="family name" value="Monoglyceridelipase_lysophospholip"/>
</dbReference>
<dbReference type="AlphaFoldDB" id="B7PAS9"/>
<dbReference type="STRING" id="6945.B7PAS9"/>
<dbReference type="Proteomes" id="UP000001555">
    <property type="component" value="Unassembled WGS sequence"/>
</dbReference>
<dbReference type="PRINTS" id="PR00111">
    <property type="entry name" value="ABHYDROLASE"/>
</dbReference>
<dbReference type="Pfam" id="PF12146">
    <property type="entry name" value="Hydrolase_4"/>
    <property type="match status" value="1"/>
</dbReference>
<feature type="domain" description="Serine aminopeptidase S33" evidence="1">
    <location>
        <begin position="8"/>
        <end position="244"/>
    </location>
</feature>
<keyword evidence="2" id="KW-0378">Hydrolase</keyword>
<dbReference type="GO" id="GO:0047372">
    <property type="term" value="F:monoacylglycerol lipase activity"/>
    <property type="evidence" value="ECO:0000318"/>
    <property type="project" value="GO_Central"/>
</dbReference>
<evidence type="ECO:0000259" key="1">
    <source>
        <dbReference type="Pfam" id="PF12146"/>
    </source>
</evidence>
<dbReference type="GO" id="GO:0016020">
    <property type="term" value="C:membrane"/>
    <property type="evidence" value="ECO:0000318"/>
    <property type="project" value="GO_Central"/>
</dbReference>
<keyword evidence="5" id="KW-1267">Proteomics identification</keyword>
<dbReference type="InterPro" id="IPR000073">
    <property type="entry name" value="AB_hydrolase_1"/>
</dbReference>
<dbReference type="InterPro" id="IPR029058">
    <property type="entry name" value="AB_hydrolase_fold"/>
</dbReference>
<dbReference type="EMBL" id="ABJB010671039">
    <property type="status" value="NOT_ANNOTATED_CDS"/>
    <property type="molecule type" value="Genomic_DNA"/>
</dbReference>
<dbReference type="Gene3D" id="3.40.50.1820">
    <property type="entry name" value="alpha/beta hydrolase"/>
    <property type="match status" value="1"/>
</dbReference>
<name>B7PAS9_IXOSC</name>
<dbReference type="PANTHER" id="PTHR11614">
    <property type="entry name" value="PHOSPHOLIPASE-RELATED"/>
    <property type="match status" value="1"/>
</dbReference>
<dbReference type="OrthoDB" id="194865at2759"/>
<sequence length="269" mass="29888">MTKIWRCRALVFLAHGYAEHSGVPCYETLAMALVGLGCHVFAHDHVGHGKSEGPRAIVDSVDTYVQDLFTHLDTVRQRYPGKPVYLFGHSMGGLLVAAAALKRPKDYAGVVMMAPLLAMDKEQATWFRTTMARFLGRIVPNLPISSLDLSLVSKDPAVVNWMTQDPLRYHGLVRVGWAAAILKALEEVQSKMETFEVPFLIQHGSADKLCDLGGSELFFKKALSKDKTIKVYNDSYHNLLMEPDGVGDQVLKDIAEWYATRVPEVSQQA</sequence>
<dbReference type="EMBL" id="ABJB010246536">
    <property type="status" value="NOT_ANNOTATED_CDS"/>
    <property type="molecule type" value="Genomic_DNA"/>
</dbReference>
<dbReference type="InParanoid" id="B7PAS9"/>
<dbReference type="InterPro" id="IPR051044">
    <property type="entry name" value="MAG_DAG_Lipase"/>
</dbReference>
<proteinExistence type="evidence at protein level"/>
<protein>
    <submittedName>
        <fullName evidence="2 3">Lysophospholipase, putative</fullName>
        <ecNumber evidence="2">3.1.1.23</ecNumber>
    </submittedName>
</protein>
<dbReference type="EMBL" id="ABJB010298228">
    <property type="status" value="NOT_ANNOTATED_CDS"/>
    <property type="molecule type" value="Genomic_DNA"/>
</dbReference>
<accession>B7PAS9</accession>
<evidence type="ECO:0000313" key="2">
    <source>
        <dbReference type="EMBL" id="EEC03701.1"/>
    </source>
</evidence>
<dbReference type="EMBL" id="DS672509">
    <property type="protein sequence ID" value="EEC03701.1"/>
    <property type="molecule type" value="Genomic_DNA"/>
</dbReference>
<dbReference type="HOGENOM" id="CLU_026209_7_1_1"/>
<dbReference type="VEuPathDB" id="VectorBase:ISCW016705"/>
<evidence type="ECO:0000313" key="3">
    <source>
        <dbReference type="EnsemblMetazoa" id="ISCW016705-PA"/>
    </source>
</evidence>
<dbReference type="EMBL" id="ABJB011006668">
    <property type="status" value="NOT_ANNOTATED_CDS"/>
    <property type="molecule type" value="Genomic_DNA"/>
</dbReference>
<dbReference type="SUPFAM" id="SSF53474">
    <property type="entry name" value="alpha/beta-Hydrolases"/>
    <property type="match status" value="1"/>
</dbReference>
<dbReference type="PaxDb" id="6945-B7PAS9"/>
<keyword evidence="4" id="KW-1185">Reference proteome</keyword>
<dbReference type="EC" id="3.1.1.23" evidence="2"/>
<dbReference type="EMBL" id="ABJB010138884">
    <property type="status" value="NOT_ANNOTATED_CDS"/>
    <property type="molecule type" value="Genomic_DNA"/>
</dbReference>
<evidence type="ECO:0007829" key="5">
    <source>
        <dbReference type="PeptideAtlas" id="B7PAS9"/>
    </source>
</evidence>
<dbReference type="VEuPathDB" id="VectorBase:ISCI016705"/>
<dbReference type="EnsemblMetazoa" id="ISCW016705-RA">
    <property type="protein sequence ID" value="ISCW016705-PA"/>
    <property type="gene ID" value="ISCW016705"/>
</dbReference>
<gene>
    <name evidence="2" type="ORF">IscW_ISCW016705</name>
</gene>
<dbReference type="FunFam" id="3.40.50.1820:FF:000117">
    <property type="entry name" value="Monoglyceride lipase, putative"/>
    <property type="match status" value="1"/>
</dbReference>
<evidence type="ECO:0000313" key="4">
    <source>
        <dbReference type="Proteomes" id="UP000001555"/>
    </source>
</evidence>
<dbReference type="VEuPathDB" id="VectorBase:ISCP_002072"/>
<reference evidence="3" key="2">
    <citation type="submission" date="2020-05" db="UniProtKB">
        <authorList>
            <consortium name="EnsemblMetazoa"/>
        </authorList>
    </citation>
    <scope>IDENTIFICATION</scope>
    <source>
        <strain evidence="3">wikel</strain>
    </source>
</reference>
<dbReference type="InterPro" id="IPR022742">
    <property type="entry name" value="Hydrolase_4"/>
</dbReference>